<dbReference type="SMART" id="SM00028">
    <property type="entry name" value="TPR"/>
    <property type="match status" value="2"/>
</dbReference>
<evidence type="ECO:0000313" key="4">
    <source>
        <dbReference type="EMBL" id="CAF4171752.1"/>
    </source>
</evidence>
<sequence length="192" mass="22013">MEEYFEALSYYDKALEILKKTLSSEHPYLATLYSNIGSVFDKIGEYWKALSLHEKALEIYQKTLPSNHPLLATSYNNSGFVYYKMKDYSKALSYLERVLDILQSALPVTHPQIESVKENIEIAFESRAIQGFQSSDTGRVYYLSIPGYKTFNNFAIPGRRKSPNGRPSVTMQSCAASSKNLRFSGFAWIWVW</sequence>
<dbReference type="InterPro" id="IPR019734">
    <property type="entry name" value="TPR_rpt"/>
</dbReference>
<dbReference type="Pfam" id="PF13424">
    <property type="entry name" value="TPR_12"/>
    <property type="match status" value="1"/>
</dbReference>
<reference evidence="4" key="1">
    <citation type="submission" date="2021-02" db="EMBL/GenBank/DDBJ databases">
        <authorList>
            <person name="Nowell W R."/>
        </authorList>
    </citation>
    <scope>NUCLEOTIDE SEQUENCE</scope>
</reference>
<evidence type="ECO:0000256" key="1">
    <source>
        <dbReference type="ARBA" id="ARBA00022737"/>
    </source>
</evidence>
<evidence type="ECO:0008006" key="6">
    <source>
        <dbReference type="Google" id="ProtNLM"/>
    </source>
</evidence>
<feature type="non-terminal residue" evidence="4">
    <location>
        <position position="1"/>
    </location>
</feature>
<feature type="repeat" description="TPR" evidence="3">
    <location>
        <begin position="30"/>
        <end position="63"/>
    </location>
</feature>
<dbReference type="PROSITE" id="PS50005">
    <property type="entry name" value="TPR"/>
    <property type="match status" value="2"/>
</dbReference>
<evidence type="ECO:0000313" key="5">
    <source>
        <dbReference type="Proteomes" id="UP000663868"/>
    </source>
</evidence>
<dbReference type="Proteomes" id="UP000663868">
    <property type="component" value="Unassembled WGS sequence"/>
</dbReference>
<name>A0A819ZBN5_9BILA</name>
<gene>
    <name evidence="4" type="ORF">KXQ929_LOCUS38434</name>
</gene>
<keyword evidence="1" id="KW-0677">Repeat</keyword>
<dbReference type="EMBL" id="CAJOBB010006853">
    <property type="protein sequence ID" value="CAF4171752.1"/>
    <property type="molecule type" value="Genomic_DNA"/>
</dbReference>
<dbReference type="Gene3D" id="1.25.40.10">
    <property type="entry name" value="Tetratricopeptide repeat domain"/>
    <property type="match status" value="1"/>
</dbReference>
<evidence type="ECO:0000256" key="2">
    <source>
        <dbReference type="ARBA" id="ARBA00022803"/>
    </source>
</evidence>
<accession>A0A819ZBN5</accession>
<dbReference type="PANTHER" id="PTHR45641:SF19">
    <property type="entry name" value="NEPHROCYSTIN-3"/>
    <property type="match status" value="1"/>
</dbReference>
<dbReference type="Pfam" id="PF13374">
    <property type="entry name" value="TPR_10"/>
    <property type="match status" value="1"/>
</dbReference>
<dbReference type="InterPro" id="IPR011990">
    <property type="entry name" value="TPR-like_helical_dom_sf"/>
</dbReference>
<protein>
    <recommendedName>
        <fullName evidence="6">Tetratricopeptide repeat protein</fullName>
    </recommendedName>
</protein>
<evidence type="ECO:0000256" key="3">
    <source>
        <dbReference type="PROSITE-ProRule" id="PRU00339"/>
    </source>
</evidence>
<keyword evidence="2 3" id="KW-0802">TPR repeat</keyword>
<comment type="caution">
    <text evidence="4">The sequence shown here is derived from an EMBL/GenBank/DDBJ whole genome shotgun (WGS) entry which is preliminary data.</text>
</comment>
<dbReference type="SUPFAM" id="SSF48452">
    <property type="entry name" value="TPR-like"/>
    <property type="match status" value="1"/>
</dbReference>
<dbReference type="AlphaFoldDB" id="A0A819ZBN5"/>
<proteinExistence type="predicted"/>
<dbReference type="PANTHER" id="PTHR45641">
    <property type="entry name" value="TETRATRICOPEPTIDE REPEAT PROTEIN (AFU_ORTHOLOGUE AFUA_6G03870)"/>
    <property type="match status" value="1"/>
</dbReference>
<feature type="repeat" description="TPR" evidence="3">
    <location>
        <begin position="72"/>
        <end position="105"/>
    </location>
</feature>
<organism evidence="4 5">
    <name type="scientific">Adineta steineri</name>
    <dbReference type="NCBI Taxonomy" id="433720"/>
    <lineage>
        <taxon>Eukaryota</taxon>
        <taxon>Metazoa</taxon>
        <taxon>Spiralia</taxon>
        <taxon>Gnathifera</taxon>
        <taxon>Rotifera</taxon>
        <taxon>Eurotatoria</taxon>
        <taxon>Bdelloidea</taxon>
        <taxon>Adinetida</taxon>
        <taxon>Adinetidae</taxon>
        <taxon>Adineta</taxon>
    </lineage>
</organism>